<accession>A0AAN9IG44</accession>
<sequence>MGGFDELPLPPEKAYLRDDLSRIQETWVAARFDSLPHVVHILTSKDRDAAAQYLKEQSDVVEDVVDEVVHSYHSGFNRAIQNYSQILKLFSESTESVSVLKVDLAEAKKRLSARNKQLHQLWYRSVTLRHIISLLDQIEDIAKVPARIEKLIAEKQFYAAVQLHVQSILILERGLQTVGALQDVRSELTKLRGVLFYKILEDLHAHLYNKGEYSAAGSGMLENDDEIPTATAVALSAHSSQSRSRRTRSLKGDNHNGLQIDGSYRPGSVEGGPFDGHDEVNSNEEATLDGNMTTLRINGGDVLKDSNNAHRQMPAWFSNSTPDEFLETMRKSDAPLHVKYLQTLVECLCMLDKIAAAGAIICQRLRPTIHEIITSKIKAHAELLNSSRSSIGQGSRAGTGDLHFIKGQLESFQLPKQKHKNGISIAGTLLAVSPVSPLMAPGGKAQAAAKELLDSILDAVVQIFENHVIVGELLEAKASQHADMNTPKSLLVDVNMNPDSEASQVTGGYSIGFSLTVLQSECQQLICEILRATPEAASADAAVQTARLASKVPSKDKRGGSEDGLTFAFRFTDATISIPNQGADLVRQGWSRKGPNVLQEGYGSATVLPEEGIYLAASIYRPVLQFTDKVASMLPTKYSQLGKDGLLAFVENFVKDHFLPTMFVDYRKGVQQAISSPAAFRPRAHVVTAYNPSVEKGRPVLQGLLAIDHLTKEVLGWAQAMPKFSNELVKYVQTFLERTYERCRTAYMEAVLEKQSYMLIGRHDIEKLMRLDPSNAYLPNLLGQLNMESNSSDAETIEAEFELSELLLNLRPIKQENLIHDDSKLILLASLSDSLEYVADSIERLGQPTQRASNLGEKYHHNCQDSAPTRSLSSFAEDYRKLAIDCFKVLRIEMQLETVFHMQEMTNTEYLDDQDAEEPDDFIISLTAQITRRDEEMAPFISNAKRNYIFGGICGVAANASIKALADMKSINLFGVQQVCRNSIALEQALAAIPSINSEAVQQRLDRVRTYYELLNMPFEALLAFITEHVHLFTPAEYANLLNVQVPGREIPPDAKDRVSEILSM</sequence>
<dbReference type="GO" id="GO:0006893">
    <property type="term" value="P:Golgi to plasma membrane transport"/>
    <property type="evidence" value="ECO:0007669"/>
    <property type="project" value="TreeGrafter"/>
</dbReference>
<evidence type="ECO:0000256" key="3">
    <source>
        <dbReference type="RuleBase" id="RU367079"/>
    </source>
</evidence>
<feature type="region of interest" description="Disordered" evidence="4">
    <location>
        <begin position="235"/>
        <end position="266"/>
    </location>
</feature>
<dbReference type="GO" id="GO:0015031">
    <property type="term" value="P:protein transport"/>
    <property type="evidence" value="ECO:0007669"/>
    <property type="project" value="UniProtKB-KW"/>
</dbReference>
<dbReference type="InterPro" id="IPR039682">
    <property type="entry name" value="Sec8/EXOC4"/>
</dbReference>
<dbReference type="PANTHER" id="PTHR14146:SF0">
    <property type="entry name" value="EXOCYST COMPLEX COMPONENT 4"/>
    <property type="match status" value="1"/>
</dbReference>
<evidence type="ECO:0000256" key="4">
    <source>
        <dbReference type="SAM" id="MobiDB-lite"/>
    </source>
</evidence>
<dbReference type="GO" id="GO:0006612">
    <property type="term" value="P:protein targeting to membrane"/>
    <property type="evidence" value="ECO:0007669"/>
    <property type="project" value="UniProtKB-UniRule"/>
</dbReference>
<dbReference type="InterPro" id="IPR007191">
    <property type="entry name" value="Sec8_exocyst_N"/>
</dbReference>
<name>A0AAN9IG44_CLITE</name>
<keyword evidence="2 3" id="KW-0268">Exocytosis</keyword>
<proteinExistence type="inferred from homology"/>
<comment type="similarity">
    <text evidence="3">Belongs to the SEC8 family.</text>
</comment>
<evidence type="ECO:0000259" key="5">
    <source>
        <dbReference type="Pfam" id="PF04048"/>
    </source>
</evidence>
<feature type="domain" description="Exocyst complex component Sec8 N-terminal" evidence="5">
    <location>
        <begin position="16"/>
        <end position="151"/>
    </location>
</feature>
<protein>
    <recommendedName>
        <fullName evidence="3">Exocyst complex component Sec8</fullName>
    </recommendedName>
</protein>
<keyword evidence="1 3" id="KW-0813">Transport</keyword>
<dbReference type="GO" id="GO:0006904">
    <property type="term" value="P:vesicle docking involved in exocytosis"/>
    <property type="evidence" value="ECO:0007669"/>
    <property type="project" value="InterPro"/>
</dbReference>
<keyword evidence="3" id="KW-0653">Protein transport</keyword>
<evidence type="ECO:0000256" key="2">
    <source>
        <dbReference type="ARBA" id="ARBA00022483"/>
    </source>
</evidence>
<keyword evidence="7" id="KW-1185">Reference proteome</keyword>
<dbReference type="Proteomes" id="UP001359559">
    <property type="component" value="Unassembled WGS sequence"/>
</dbReference>
<comment type="function">
    <text evidence="3">Component of the exocyst complex involved in the docking of exocytic vesicles with fusion sites on the plasma membrane.</text>
</comment>
<gene>
    <name evidence="6" type="ORF">RJT34_24663</name>
</gene>
<organism evidence="6 7">
    <name type="scientific">Clitoria ternatea</name>
    <name type="common">Butterfly pea</name>
    <dbReference type="NCBI Taxonomy" id="43366"/>
    <lineage>
        <taxon>Eukaryota</taxon>
        <taxon>Viridiplantae</taxon>
        <taxon>Streptophyta</taxon>
        <taxon>Embryophyta</taxon>
        <taxon>Tracheophyta</taxon>
        <taxon>Spermatophyta</taxon>
        <taxon>Magnoliopsida</taxon>
        <taxon>eudicotyledons</taxon>
        <taxon>Gunneridae</taxon>
        <taxon>Pentapetalae</taxon>
        <taxon>rosids</taxon>
        <taxon>fabids</taxon>
        <taxon>Fabales</taxon>
        <taxon>Fabaceae</taxon>
        <taxon>Papilionoideae</taxon>
        <taxon>50 kb inversion clade</taxon>
        <taxon>NPAAA clade</taxon>
        <taxon>indigoferoid/millettioid clade</taxon>
        <taxon>Phaseoleae</taxon>
        <taxon>Clitoria</taxon>
    </lineage>
</organism>
<evidence type="ECO:0000313" key="7">
    <source>
        <dbReference type="Proteomes" id="UP001359559"/>
    </source>
</evidence>
<evidence type="ECO:0000256" key="1">
    <source>
        <dbReference type="ARBA" id="ARBA00022448"/>
    </source>
</evidence>
<reference evidence="6 7" key="1">
    <citation type="submission" date="2024-01" db="EMBL/GenBank/DDBJ databases">
        <title>The genomes of 5 underutilized Papilionoideae crops provide insights into root nodulation and disease resistance.</title>
        <authorList>
            <person name="Yuan L."/>
        </authorList>
    </citation>
    <scope>NUCLEOTIDE SEQUENCE [LARGE SCALE GENOMIC DNA]</scope>
    <source>
        <strain evidence="6">LY-2023</strain>
        <tissue evidence="6">Leaf</tissue>
    </source>
</reference>
<dbReference type="PANTHER" id="PTHR14146">
    <property type="entry name" value="EXOCYST COMPLEX COMPONENT 4"/>
    <property type="match status" value="1"/>
</dbReference>
<dbReference type="Pfam" id="PF04048">
    <property type="entry name" value="Sec8_N"/>
    <property type="match status" value="1"/>
</dbReference>
<dbReference type="GO" id="GO:0000145">
    <property type="term" value="C:exocyst"/>
    <property type="evidence" value="ECO:0007669"/>
    <property type="project" value="UniProtKB-UniRule"/>
</dbReference>
<dbReference type="AlphaFoldDB" id="A0AAN9IG44"/>
<evidence type="ECO:0000313" key="6">
    <source>
        <dbReference type="EMBL" id="KAK7279608.1"/>
    </source>
</evidence>
<dbReference type="EMBL" id="JAYKXN010000006">
    <property type="protein sequence ID" value="KAK7279608.1"/>
    <property type="molecule type" value="Genomic_DNA"/>
</dbReference>
<dbReference type="GO" id="GO:0090522">
    <property type="term" value="P:vesicle tethering involved in exocytosis"/>
    <property type="evidence" value="ECO:0007669"/>
    <property type="project" value="UniProtKB-UniRule"/>
</dbReference>
<comment type="caution">
    <text evidence="6">The sequence shown here is derived from an EMBL/GenBank/DDBJ whole genome shotgun (WGS) entry which is preliminary data.</text>
</comment>